<dbReference type="EMBL" id="OU893348">
    <property type="protein sequence ID" value="CAG9787415.1"/>
    <property type="molecule type" value="Genomic_DNA"/>
</dbReference>
<reference evidence="1" key="2">
    <citation type="submission" date="2022-10" db="EMBL/GenBank/DDBJ databases">
        <authorList>
            <consortium name="ENA_rothamsted_submissions"/>
            <consortium name="culmorum"/>
            <person name="King R."/>
        </authorList>
    </citation>
    <scope>NUCLEOTIDE SEQUENCE</scope>
</reference>
<evidence type="ECO:0000313" key="1">
    <source>
        <dbReference type="EMBL" id="CAG9787415.1"/>
    </source>
</evidence>
<name>A0A9N9R0I5_9NEOP</name>
<protein>
    <submittedName>
        <fullName evidence="1">Uncharacterized protein</fullName>
    </submittedName>
</protein>
<evidence type="ECO:0000313" key="2">
    <source>
        <dbReference type="Proteomes" id="UP001153714"/>
    </source>
</evidence>
<dbReference type="OrthoDB" id="75419at2759"/>
<dbReference type="AlphaFoldDB" id="A0A9N9R0I5"/>
<accession>A0A9N9R0I5</accession>
<proteinExistence type="predicted"/>
<organism evidence="1 2">
    <name type="scientific">Diatraea saccharalis</name>
    <name type="common">sugarcane borer</name>
    <dbReference type="NCBI Taxonomy" id="40085"/>
    <lineage>
        <taxon>Eukaryota</taxon>
        <taxon>Metazoa</taxon>
        <taxon>Ecdysozoa</taxon>
        <taxon>Arthropoda</taxon>
        <taxon>Hexapoda</taxon>
        <taxon>Insecta</taxon>
        <taxon>Pterygota</taxon>
        <taxon>Neoptera</taxon>
        <taxon>Endopterygota</taxon>
        <taxon>Lepidoptera</taxon>
        <taxon>Glossata</taxon>
        <taxon>Ditrysia</taxon>
        <taxon>Pyraloidea</taxon>
        <taxon>Crambidae</taxon>
        <taxon>Crambinae</taxon>
        <taxon>Diatraea</taxon>
    </lineage>
</organism>
<keyword evidence="2" id="KW-1185">Reference proteome</keyword>
<reference evidence="1" key="1">
    <citation type="submission" date="2021-12" db="EMBL/GenBank/DDBJ databases">
        <authorList>
            <person name="King R."/>
        </authorList>
    </citation>
    <scope>NUCLEOTIDE SEQUENCE</scope>
</reference>
<gene>
    <name evidence="1" type="ORF">DIATSA_LOCUS5298</name>
</gene>
<dbReference type="Proteomes" id="UP001153714">
    <property type="component" value="Chromosome 17"/>
</dbReference>
<sequence>MCIEPAAAAALPVWERFVSSSAPCMVQAILGAVAGLTAFEYFAPLADAAVRTHLAQGGTWGTVCGRWRACVWADPSPLCARARLHAAYAAHAHAHCDAHHLRAAFLALVATDIDL</sequence>